<dbReference type="InterPro" id="IPR027268">
    <property type="entry name" value="Peptidase_M4/M1_CTD_sf"/>
</dbReference>
<reference evidence="3" key="1">
    <citation type="submission" date="2024-05" db="EMBL/GenBank/DDBJ databases">
        <title>Pontimicrobium maritimus sp. nov., isolated form sea water.</title>
        <authorList>
            <person name="Muhammad N."/>
            <person name="Vuong T.Q."/>
            <person name="Han H.L."/>
            <person name="Kim S.-G."/>
        </authorList>
    </citation>
    <scope>NUCLEOTIDE SEQUENCE</scope>
    <source>
        <strain evidence="3">SW4</strain>
    </source>
</reference>
<dbReference type="CDD" id="cd09604">
    <property type="entry name" value="M1_APN_like"/>
    <property type="match status" value="1"/>
</dbReference>
<dbReference type="Pfam" id="PF01433">
    <property type="entry name" value="Peptidase_M1"/>
    <property type="match status" value="1"/>
</dbReference>
<dbReference type="GO" id="GO:0008237">
    <property type="term" value="F:metallopeptidase activity"/>
    <property type="evidence" value="ECO:0007669"/>
    <property type="project" value="InterPro"/>
</dbReference>
<dbReference type="GO" id="GO:0008270">
    <property type="term" value="F:zinc ion binding"/>
    <property type="evidence" value="ECO:0007669"/>
    <property type="project" value="InterPro"/>
</dbReference>
<dbReference type="EC" id="3.4.11.-" evidence="3"/>
<dbReference type="AlphaFoldDB" id="A0AAU7BU93"/>
<dbReference type="SUPFAM" id="SSF55486">
    <property type="entry name" value="Metalloproteases ('zincins'), catalytic domain"/>
    <property type="match status" value="1"/>
</dbReference>
<keyword evidence="3" id="KW-0378">Hydrolase</keyword>
<keyword evidence="1" id="KW-0732">Signal</keyword>
<feature type="chain" id="PRO_5043369280" evidence="1">
    <location>
        <begin position="23"/>
        <end position="664"/>
    </location>
</feature>
<organism evidence="3">
    <name type="scientific">Pontimicrobium sp. SW4</name>
    <dbReference type="NCBI Taxonomy" id="3153519"/>
    <lineage>
        <taxon>Bacteria</taxon>
        <taxon>Pseudomonadati</taxon>
        <taxon>Bacteroidota</taxon>
        <taxon>Flavobacteriia</taxon>
        <taxon>Flavobacteriales</taxon>
        <taxon>Flavobacteriaceae</taxon>
        <taxon>Pontimicrobium</taxon>
    </lineage>
</organism>
<evidence type="ECO:0000256" key="1">
    <source>
        <dbReference type="SAM" id="SignalP"/>
    </source>
</evidence>
<dbReference type="Gene3D" id="1.10.390.10">
    <property type="entry name" value="Neutral Protease Domain 2"/>
    <property type="match status" value="1"/>
</dbReference>
<keyword evidence="3" id="KW-0031">Aminopeptidase</keyword>
<evidence type="ECO:0000259" key="2">
    <source>
        <dbReference type="Pfam" id="PF01433"/>
    </source>
</evidence>
<feature type="domain" description="Peptidase M1 membrane alanine aminopeptidase" evidence="2">
    <location>
        <begin position="411"/>
        <end position="551"/>
    </location>
</feature>
<sequence length="664" mass="75510">MITKKKHIILMLVLMQFSLMSAQINDGTSKKRAIRQQVPLTNSITKAFNEGTRNFTGKPGNNYWQLETDYNINVSLNPRTQVLSGSETILVHNNSNTELTQIVLRLDHNIFRADVPRGSSVPAETTEGMVITKLKVNGNEVDLYARPQPRRRGEKVIPRLSVSGLQQTVATITLEKPIQSKSKAEVYIEWNTKLPGGENGRGHRMTQRWQDRLFQPTQWFPRLAKFDDLRGWQRDVYLGPAEFFNNFGTFNVKIDVPAGWIVSGTGILQNPEEVLTSTARERLSKVLNSNDEITIVGEEERGAGKATAEGESLIWHFKADKVNDFAWATSNDFIWKASRATIPTKGPIPIHMVYLPERANRFVEAIERTRHALEFYSDLWAPYPFPQLTIQDGPSAGMEYPMVINSNQGAADHETAHQWWPMMLGTNEARYGWMDEGFNSYMNILSGAHRRGELANLDGLGQSYGFQSGNEDEATMMWSANYAGNGYGYQTYRKAPLMLSMLGGIVGDEAVQKAMSNYTKAWAFKHPSPWDYIYFMNNELGQDLGWFWYYWLWTTESVNASIQDVKTNGNETVVTIHQAGEMPSPVVLKVEFADGELPINAISNAKMVDENTAIVTWPVDVWFNRDRVFEAKMNFGSRKIKKITFDPNRRFPDKDSKDNVWPRE</sequence>
<dbReference type="RefSeq" id="WP_347924381.1">
    <property type="nucleotide sequence ID" value="NZ_CP157199.1"/>
</dbReference>
<dbReference type="EMBL" id="CP157199">
    <property type="protein sequence ID" value="XBG61674.1"/>
    <property type="molecule type" value="Genomic_DNA"/>
</dbReference>
<dbReference type="GO" id="GO:0004177">
    <property type="term" value="F:aminopeptidase activity"/>
    <property type="evidence" value="ECO:0007669"/>
    <property type="project" value="UniProtKB-KW"/>
</dbReference>
<evidence type="ECO:0000313" key="3">
    <source>
        <dbReference type="EMBL" id="XBG61674.1"/>
    </source>
</evidence>
<feature type="signal peptide" evidence="1">
    <location>
        <begin position="1"/>
        <end position="22"/>
    </location>
</feature>
<name>A0AAU7BU93_9FLAO</name>
<accession>A0AAU7BU93</accession>
<protein>
    <submittedName>
        <fullName evidence="3">M1 family metallopeptidase</fullName>
        <ecNumber evidence="3">3.4.11.-</ecNumber>
    </submittedName>
</protein>
<proteinExistence type="predicted"/>
<dbReference type="InterPro" id="IPR014782">
    <property type="entry name" value="Peptidase_M1_dom"/>
</dbReference>
<keyword evidence="3" id="KW-0645">Protease</keyword>
<gene>
    <name evidence="3" type="ORF">ABGB03_01910</name>
</gene>